<sequence length="214" mass="25204">MKKWVFLLGFFVVVACSTTRFVDSWKNKEVSAFQPEKLLIIGMTENLTARKIFEEELKKRFVKYGINAHESGVVLDRFFTNSQRSEEEIDAMEEKLIANGFDAVVITAIIGVDDKRSYNSGYYTFGYHWYRFGPYYYRFQDLYYTPDYYSDYQVYHVETSIYNIKEDMDKSLVWVGTFDIVDPVNITSTVDDYVERIIIQLEREGVIEKANSLQ</sequence>
<name>A0A3B0C1T7_9FLAO</name>
<dbReference type="Gene3D" id="3.30.160.670">
    <property type="match status" value="1"/>
</dbReference>
<evidence type="ECO:0000313" key="2">
    <source>
        <dbReference type="Proteomes" id="UP000276603"/>
    </source>
</evidence>
<dbReference type="AlphaFoldDB" id="A0A3B0C1T7"/>
<reference evidence="1 2" key="1">
    <citation type="submission" date="2018-10" db="EMBL/GenBank/DDBJ databases">
        <title>Ulvibacterium marinum gen. nov., sp. nov., a novel marine bacterium of the family Flavobacteriaceae, isolated from a culture of the green alga Ulva prolifera.</title>
        <authorList>
            <person name="Zhang Z."/>
        </authorList>
    </citation>
    <scope>NUCLEOTIDE SEQUENCE [LARGE SCALE GENOMIC DNA]</scope>
    <source>
        <strain evidence="1 2">CCMM003</strain>
    </source>
</reference>
<accession>A0A3B0C1T7</accession>
<dbReference type="PROSITE" id="PS51257">
    <property type="entry name" value="PROKAR_LIPOPROTEIN"/>
    <property type="match status" value="1"/>
</dbReference>
<comment type="caution">
    <text evidence="1">The sequence shown here is derived from an EMBL/GenBank/DDBJ whole genome shotgun (WGS) entry which is preliminary data.</text>
</comment>
<dbReference type="RefSeq" id="WP_120713014.1">
    <property type="nucleotide sequence ID" value="NZ_RBCJ01000003.1"/>
</dbReference>
<gene>
    <name evidence="1" type="ORF">D7Z94_18395</name>
</gene>
<evidence type="ECO:0008006" key="3">
    <source>
        <dbReference type="Google" id="ProtNLM"/>
    </source>
</evidence>
<dbReference type="Proteomes" id="UP000276603">
    <property type="component" value="Unassembled WGS sequence"/>
</dbReference>
<proteinExistence type="predicted"/>
<protein>
    <recommendedName>
        <fullName evidence="3">DUF4136 domain-containing protein</fullName>
    </recommendedName>
</protein>
<keyword evidence="2" id="KW-1185">Reference proteome</keyword>
<evidence type="ECO:0000313" key="1">
    <source>
        <dbReference type="EMBL" id="RKN80205.1"/>
    </source>
</evidence>
<dbReference type="EMBL" id="RBCJ01000003">
    <property type="protein sequence ID" value="RKN80205.1"/>
    <property type="molecule type" value="Genomic_DNA"/>
</dbReference>
<dbReference type="OrthoDB" id="6077795at2"/>
<organism evidence="1 2">
    <name type="scientific">Ulvibacterium marinum</name>
    <dbReference type="NCBI Taxonomy" id="2419782"/>
    <lineage>
        <taxon>Bacteria</taxon>
        <taxon>Pseudomonadati</taxon>
        <taxon>Bacteroidota</taxon>
        <taxon>Flavobacteriia</taxon>
        <taxon>Flavobacteriales</taxon>
        <taxon>Flavobacteriaceae</taxon>
        <taxon>Ulvibacterium</taxon>
    </lineage>
</organism>